<keyword evidence="2" id="KW-1185">Reference proteome</keyword>
<evidence type="ECO:0000313" key="1">
    <source>
        <dbReference type="EMBL" id="QNT59998.1"/>
    </source>
</evidence>
<evidence type="ECO:0000313" key="2">
    <source>
        <dbReference type="Proteomes" id="UP000516412"/>
    </source>
</evidence>
<dbReference type="RefSeq" id="WP_246407967.1">
    <property type="nucleotide sequence ID" value="NZ_CP060414.2"/>
</dbReference>
<sequence>MNKTVILAVPYMYGLDQCIEKNLRYHGFDVINLCYDDRDSYYPHPGCRLVALYHKKITKNPDYKKKLKFSRFQSEIERKLAMLGGKKADFALCIRANIHPKAFIKTIREHSAFCINYQWDGIGRFPDIIDYLPYFDRCFVFDKNDVAKYPQHRLEATTNFYFDFPVSGKNGSNGLYFLGGYEARRAADTQRFIEAARRLKLPLDFHIYCKDQRARKILGTEGITYLNRSTVLSFEQNLQKVCGSRAVVDFVQFDHYGLSFRVFDAMCFDKKLITNNQTVTGYDFYHPNNIFVFNGSNLDGLEDFLNQPYVALDPEIKHYYSFGSWIKRAFAPPQHTLPVKPLPPPPLFRRPPSR</sequence>
<gene>
    <name evidence="1" type="ORF">H7A79_2497</name>
</gene>
<dbReference type="Proteomes" id="UP000516412">
    <property type="component" value="Chromosome"/>
</dbReference>
<dbReference type="KEGG" id="nmus:H7A79_2497"/>
<name>A0A7H1MED3_9NEIS</name>
<reference evidence="1" key="1">
    <citation type="submission" date="2024-06" db="EMBL/GenBank/DDBJ databases">
        <title>Complete Genome Sequence of mouse commensal type strain Neisseria musculi.</title>
        <authorList>
            <person name="Thapa E."/>
            <person name="Aluvathingal J."/>
            <person name="Nadendla S."/>
            <person name="Mehta A."/>
            <person name="Tettelin H."/>
            <person name="Weyand N.J."/>
        </authorList>
    </citation>
    <scope>NUCLEOTIDE SEQUENCE</scope>
    <source>
        <strain evidence="1">NW831</strain>
    </source>
</reference>
<accession>A0A7H1MED3</accession>
<proteinExistence type="predicted"/>
<dbReference type="EMBL" id="CP060414">
    <property type="protein sequence ID" value="QNT59998.1"/>
    <property type="molecule type" value="Genomic_DNA"/>
</dbReference>
<organism evidence="1 2">
    <name type="scientific">Neisseria musculi</name>
    <dbReference type="NCBI Taxonomy" id="1815583"/>
    <lineage>
        <taxon>Bacteria</taxon>
        <taxon>Pseudomonadati</taxon>
        <taxon>Pseudomonadota</taxon>
        <taxon>Betaproteobacteria</taxon>
        <taxon>Neisseriales</taxon>
        <taxon>Neisseriaceae</taxon>
        <taxon>Neisseria</taxon>
    </lineage>
</organism>
<protein>
    <submittedName>
        <fullName evidence="1">Uncharacterized protein</fullName>
    </submittedName>
</protein>
<dbReference type="AlphaFoldDB" id="A0A7H1MED3"/>